<name>A0A6A7K3R3_LACHE</name>
<organism evidence="1 2">
    <name type="scientific">Lactobacillus helveticus</name>
    <name type="common">Lactobacillus suntoryeus</name>
    <dbReference type="NCBI Taxonomy" id="1587"/>
    <lineage>
        <taxon>Bacteria</taxon>
        <taxon>Bacillati</taxon>
        <taxon>Bacillota</taxon>
        <taxon>Bacilli</taxon>
        <taxon>Lactobacillales</taxon>
        <taxon>Lactobacillaceae</taxon>
        <taxon>Lactobacillus</taxon>
    </lineage>
</organism>
<protein>
    <submittedName>
        <fullName evidence="1">Uncharacterized protein</fullName>
    </submittedName>
</protein>
<sequence length="95" mass="11105">MNEVNVLVIAAQRWDFDDSEGQNHRGTTVYVAHVNEPQSEYYAGHKPVKYTMSHEQYDSFKAEKLPAMAKMTVEYDFDRQKMVPKLFSDFEPLDL</sequence>
<reference evidence="1 2" key="1">
    <citation type="submission" date="2019-10" db="EMBL/GenBank/DDBJ databases">
        <title>Draft genome sequences of Lactobacillus strains.</title>
        <authorList>
            <person name="Cho G.-S."/>
            <person name="Fagbemigun O."/>
            <person name="Brinks E."/>
            <person name="Franz C.M.A.P."/>
        </authorList>
    </citation>
    <scope>NUCLEOTIDE SEQUENCE [LARGE SCALE GENOMIC DNA]</scope>
    <source>
        <strain evidence="1 2">313</strain>
    </source>
</reference>
<gene>
    <name evidence="1" type="ORF">GDZ32_08725</name>
</gene>
<proteinExistence type="predicted"/>
<comment type="caution">
    <text evidence="1">The sequence shown here is derived from an EMBL/GenBank/DDBJ whole genome shotgun (WGS) entry which is preliminary data.</text>
</comment>
<dbReference type="Proteomes" id="UP000430466">
    <property type="component" value="Unassembled WGS sequence"/>
</dbReference>
<dbReference type="EMBL" id="WHOE01000103">
    <property type="protein sequence ID" value="MPW14914.1"/>
    <property type="molecule type" value="Genomic_DNA"/>
</dbReference>
<dbReference type="AlphaFoldDB" id="A0A6A7K3R3"/>
<evidence type="ECO:0000313" key="2">
    <source>
        <dbReference type="Proteomes" id="UP000430466"/>
    </source>
</evidence>
<evidence type="ECO:0000313" key="1">
    <source>
        <dbReference type="EMBL" id="MPW14914.1"/>
    </source>
</evidence>
<accession>A0A6A7K3R3</accession>
<dbReference type="RefSeq" id="WP_152724340.1">
    <property type="nucleotide sequence ID" value="NZ_SKBD01000017.1"/>
</dbReference>